<evidence type="ECO:0000313" key="2">
    <source>
        <dbReference type="EMBL" id="MBB5364853.1"/>
    </source>
</evidence>
<sequence>MIRSELAEILGVNPSVVRKWLLTYSDLTGQTIETRLDSQTVTDMQSARALALAQPGMAFREALERVLGTYTAPVPPASVVELMGRLETLDTALARVEDGQDELQASQGTMAEQLERMAEQVETVTAQLETITEYLRKIFTRRTGTGGTADSALAGNEPVRPAEQALDR</sequence>
<evidence type="ECO:0000313" key="3">
    <source>
        <dbReference type="Proteomes" id="UP000552709"/>
    </source>
</evidence>
<dbReference type="AlphaFoldDB" id="A0A7W8JXU1"/>
<reference evidence="2 3" key="1">
    <citation type="submission" date="2020-08" db="EMBL/GenBank/DDBJ databases">
        <title>Genomic Encyclopedia of Type Strains, Phase IV (KMG-IV): sequencing the most valuable type-strain genomes for metagenomic binning, comparative biology and taxonomic classification.</title>
        <authorList>
            <person name="Goeker M."/>
        </authorList>
    </citation>
    <scope>NUCLEOTIDE SEQUENCE [LARGE SCALE GENOMIC DNA]</scope>
    <source>
        <strain evidence="2 3">DSM 27939</strain>
    </source>
</reference>
<accession>A0A7W8JXU1</accession>
<protein>
    <submittedName>
        <fullName evidence="2">Uncharacterized protein</fullName>
    </submittedName>
</protein>
<dbReference type="RefSeq" id="WP_184135823.1">
    <property type="nucleotide sequence ID" value="NZ_JACHFL010000013.1"/>
</dbReference>
<dbReference type="Proteomes" id="UP000552709">
    <property type="component" value="Unassembled WGS sequence"/>
</dbReference>
<dbReference type="EMBL" id="JACHFL010000013">
    <property type="protein sequence ID" value="MBB5364853.1"/>
    <property type="molecule type" value="Genomic_DNA"/>
</dbReference>
<keyword evidence="3" id="KW-1185">Reference proteome</keyword>
<comment type="caution">
    <text evidence="2">The sequence shown here is derived from an EMBL/GenBank/DDBJ whole genome shotgun (WGS) entry which is preliminary data.</text>
</comment>
<organism evidence="2 3">
    <name type="scientific">Deinococcus humi</name>
    <dbReference type="NCBI Taxonomy" id="662880"/>
    <lineage>
        <taxon>Bacteria</taxon>
        <taxon>Thermotogati</taxon>
        <taxon>Deinococcota</taxon>
        <taxon>Deinococci</taxon>
        <taxon>Deinococcales</taxon>
        <taxon>Deinococcaceae</taxon>
        <taxon>Deinococcus</taxon>
    </lineage>
</organism>
<evidence type="ECO:0000256" key="1">
    <source>
        <dbReference type="SAM" id="MobiDB-lite"/>
    </source>
</evidence>
<name>A0A7W8JXU1_9DEIO</name>
<feature type="region of interest" description="Disordered" evidence="1">
    <location>
        <begin position="145"/>
        <end position="168"/>
    </location>
</feature>
<proteinExistence type="predicted"/>
<gene>
    <name evidence="2" type="ORF">HNQ08_003966</name>
</gene>